<dbReference type="InterPro" id="IPR012040">
    <property type="entry name" value="Formylmethanofuran_DH_dsu"/>
</dbReference>
<protein>
    <submittedName>
        <fullName evidence="2">Molybdopterin dinucleotide-binding protein</fullName>
    </submittedName>
</protein>
<dbReference type="InterPro" id="IPR009010">
    <property type="entry name" value="Asp_de-COase-like_dom_sf"/>
</dbReference>
<comment type="caution">
    <text evidence="2">The sequence shown here is derived from an EMBL/GenBank/DDBJ whole genome shotgun (WGS) entry which is preliminary data.</text>
</comment>
<dbReference type="PATRIC" id="fig|1550566.3.peg.450"/>
<dbReference type="InterPro" id="IPR006657">
    <property type="entry name" value="MoPterin_dinucl-bd_dom"/>
</dbReference>
<dbReference type="SUPFAM" id="SSF50692">
    <property type="entry name" value="ADC-like"/>
    <property type="match status" value="1"/>
</dbReference>
<evidence type="ECO:0000259" key="1">
    <source>
        <dbReference type="Pfam" id="PF01568"/>
    </source>
</evidence>
<dbReference type="Gene3D" id="2.40.40.20">
    <property type="match status" value="1"/>
</dbReference>
<dbReference type="EMBL" id="JXOJ01000001">
    <property type="protein sequence ID" value="KLK89257.1"/>
    <property type="molecule type" value="Genomic_DNA"/>
</dbReference>
<accession>A0A0H1R9H0</accession>
<feature type="domain" description="Molybdopterin dinucleotide-binding" evidence="1">
    <location>
        <begin position="6"/>
        <end position="106"/>
    </location>
</feature>
<dbReference type="AlphaFoldDB" id="A0A0H1R9H0"/>
<evidence type="ECO:0000313" key="3">
    <source>
        <dbReference type="Proteomes" id="UP000035301"/>
    </source>
</evidence>
<evidence type="ECO:0000313" key="2">
    <source>
        <dbReference type="EMBL" id="KLK89257.1"/>
    </source>
</evidence>
<dbReference type="Proteomes" id="UP000035301">
    <property type="component" value="Unassembled WGS sequence"/>
</dbReference>
<dbReference type="STRING" id="1550566.SZ63_02140"/>
<dbReference type="GO" id="GO:0043546">
    <property type="term" value="F:molybdopterin cofactor binding"/>
    <property type="evidence" value="ECO:0007669"/>
    <property type="project" value="InterPro"/>
</dbReference>
<dbReference type="PIRSF" id="PIRSF015873">
    <property type="entry name" value="FwdD"/>
    <property type="match status" value="1"/>
</dbReference>
<dbReference type="OrthoDB" id="116806at2157"/>
<name>A0A0H1R9H0_9EURY</name>
<proteinExistence type="predicted"/>
<reference evidence="2 3" key="1">
    <citation type="journal article" date="2015" name="Int. J. Syst. Evol. Microbiol.">
        <title>Methanoculleus sediminis sp. nov., a methanogen from sediments near a submarine mud volcano.</title>
        <authorList>
            <person name="Chen S.C."/>
            <person name="Chen M.F."/>
            <person name="Lai M.C."/>
            <person name="Weng C.Y."/>
            <person name="Wu S.Y."/>
            <person name="Lin S."/>
            <person name="Yang T.F."/>
            <person name="Chen P.C."/>
        </authorList>
    </citation>
    <scope>NUCLEOTIDE SEQUENCE [LARGE SCALE GENOMIC DNA]</scope>
    <source>
        <strain evidence="2 3">S3Fa</strain>
    </source>
</reference>
<sequence>MAIRVNLITGRTIQQGVSMEAGKEKPAYTTACGIIELDPADFKKLGAFRNTNVRVTSKYGSVVVKAVDATQGPHPGVAYIPMGPWANMVVNPNTYSTGMPTFKGTPVEVEVAKNEPVLGSLELVRKGCRGELA</sequence>
<keyword evidence="3" id="KW-1185">Reference proteome</keyword>
<organism evidence="2 3">
    <name type="scientific">Methanoculleus sediminis</name>
    <dbReference type="NCBI Taxonomy" id="1550566"/>
    <lineage>
        <taxon>Archaea</taxon>
        <taxon>Methanobacteriati</taxon>
        <taxon>Methanobacteriota</taxon>
        <taxon>Stenosarchaea group</taxon>
        <taxon>Methanomicrobia</taxon>
        <taxon>Methanomicrobiales</taxon>
        <taxon>Methanomicrobiaceae</taxon>
        <taxon>Methanoculleus</taxon>
    </lineage>
</organism>
<dbReference type="RefSeq" id="WP_048180327.1">
    <property type="nucleotide sequence ID" value="NZ_JXOJ01000001.1"/>
</dbReference>
<dbReference type="Pfam" id="PF01568">
    <property type="entry name" value="Molydop_binding"/>
    <property type="match status" value="1"/>
</dbReference>
<gene>
    <name evidence="2" type="ORF">SZ63_02140</name>
</gene>
<dbReference type="GO" id="GO:0016491">
    <property type="term" value="F:oxidoreductase activity"/>
    <property type="evidence" value="ECO:0007669"/>
    <property type="project" value="InterPro"/>
</dbReference>